<evidence type="ECO:0000259" key="7">
    <source>
        <dbReference type="PROSITE" id="PS50812"/>
    </source>
</evidence>
<dbReference type="InterPro" id="IPR000313">
    <property type="entry name" value="PWWP_dom"/>
</dbReference>
<dbReference type="Pfam" id="PF00628">
    <property type="entry name" value="PHD"/>
    <property type="match status" value="1"/>
</dbReference>
<dbReference type="GO" id="GO:0008270">
    <property type="term" value="F:zinc ion binding"/>
    <property type="evidence" value="ECO:0007669"/>
    <property type="project" value="UniProtKB-KW"/>
</dbReference>
<protein>
    <recommendedName>
        <fullName evidence="11">PHD-type domain-containing protein</fullName>
    </recommendedName>
</protein>
<evidence type="ECO:0000256" key="3">
    <source>
        <dbReference type="ARBA" id="ARBA00022833"/>
    </source>
</evidence>
<evidence type="ECO:0008006" key="11">
    <source>
        <dbReference type="Google" id="ProtNLM"/>
    </source>
</evidence>
<dbReference type="Pfam" id="PF07496">
    <property type="entry name" value="zf-CW"/>
    <property type="match status" value="1"/>
</dbReference>
<evidence type="ECO:0000259" key="8">
    <source>
        <dbReference type="PROSITE" id="PS51050"/>
    </source>
</evidence>
<evidence type="ECO:0000313" key="9">
    <source>
        <dbReference type="EMBL" id="KAK9834168.1"/>
    </source>
</evidence>
<dbReference type="Gene3D" id="3.30.40.100">
    <property type="match status" value="1"/>
</dbReference>
<keyword evidence="1" id="KW-0479">Metal-binding</keyword>
<dbReference type="InterPro" id="IPR013083">
    <property type="entry name" value="Znf_RING/FYVE/PHD"/>
</dbReference>
<organism evidence="9 10">
    <name type="scientific">Elliptochloris bilobata</name>
    <dbReference type="NCBI Taxonomy" id="381761"/>
    <lineage>
        <taxon>Eukaryota</taxon>
        <taxon>Viridiplantae</taxon>
        <taxon>Chlorophyta</taxon>
        <taxon>core chlorophytes</taxon>
        <taxon>Trebouxiophyceae</taxon>
        <taxon>Trebouxiophyceae incertae sedis</taxon>
        <taxon>Elliptochloris clade</taxon>
        <taxon>Elliptochloris</taxon>
    </lineage>
</organism>
<feature type="domain" description="PHD-type" evidence="6">
    <location>
        <begin position="321"/>
        <end position="371"/>
    </location>
</feature>
<keyword evidence="2 4" id="KW-0863">Zinc-finger</keyword>
<dbReference type="InterPro" id="IPR019786">
    <property type="entry name" value="Zinc_finger_PHD-type_CS"/>
</dbReference>
<dbReference type="SUPFAM" id="SSF57903">
    <property type="entry name" value="FYVE/PHD zinc finger"/>
    <property type="match status" value="1"/>
</dbReference>
<dbReference type="InterPro" id="IPR001965">
    <property type="entry name" value="Znf_PHD"/>
</dbReference>
<feature type="domain" description="PWWP" evidence="7">
    <location>
        <begin position="198"/>
        <end position="257"/>
    </location>
</feature>
<dbReference type="InterPro" id="IPR019787">
    <property type="entry name" value="Znf_PHD-finger"/>
</dbReference>
<feature type="compositionally biased region" description="Low complexity" evidence="5">
    <location>
        <begin position="86"/>
        <end position="97"/>
    </location>
</feature>
<dbReference type="SUPFAM" id="SSF63748">
    <property type="entry name" value="Tudor/PWWP/MBT"/>
    <property type="match status" value="1"/>
</dbReference>
<feature type="domain" description="CW-type" evidence="8">
    <location>
        <begin position="587"/>
        <end position="639"/>
    </location>
</feature>
<keyword evidence="10" id="KW-1185">Reference proteome</keyword>
<dbReference type="PROSITE" id="PS51050">
    <property type="entry name" value="ZF_CW"/>
    <property type="match status" value="1"/>
</dbReference>
<dbReference type="Proteomes" id="UP001445335">
    <property type="component" value="Unassembled WGS sequence"/>
</dbReference>
<feature type="region of interest" description="Disordered" evidence="5">
    <location>
        <begin position="60"/>
        <end position="138"/>
    </location>
</feature>
<keyword evidence="3" id="KW-0862">Zinc</keyword>
<dbReference type="PROSITE" id="PS50812">
    <property type="entry name" value="PWWP"/>
    <property type="match status" value="1"/>
</dbReference>
<dbReference type="AlphaFoldDB" id="A0AAW1RKB4"/>
<evidence type="ECO:0000256" key="2">
    <source>
        <dbReference type="ARBA" id="ARBA00022771"/>
    </source>
</evidence>
<dbReference type="InterPro" id="IPR011124">
    <property type="entry name" value="Znf_CW"/>
</dbReference>
<dbReference type="SMART" id="SM00249">
    <property type="entry name" value="PHD"/>
    <property type="match status" value="1"/>
</dbReference>
<dbReference type="CDD" id="cd05162">
    <property type="entry name" value="PWWP"/>
    <property type="match status" value="1"/>
</dbReference>
<dbReference type="EMBL" id="JALJOU010000033">
    <property type="protein sequence ID" value="KAK9834168.1"/>
    <property type="molecule type" value="Genomic_DNA"/>
</dbReference>
<evidence type="ECO:0000256" key="1">
    <source>
        <dbReference type="ARBA" id="ARBA00022723"/>
    </source>
</evidence>
<comment type="caution">
    <text evidence="9">The sequence shown here is derived from an EMBL/GenBank/DDBJ whole genome shotgun (WGS) entry which is preliminary data.</text>
</comment>
<evidence type="ECO:0000259" key="6">
    <source>
        <dbReference type="PROSITE" id="PS50016"/>
    </source>
</evidence>
<name>A0AAW1RKB4_9CHLO</name>
<evidence type="ECO:0000256" key="5">
    <source>
        <dbReference type="SAM" id="MobiDB-lite"/>
    </source>
</evidence>
<dbReference type="InterPro" id="IPR011011">
    <property type="entry name" value="Znf_FYVE_PHD"/>
</dbReference>
<evidence type="ECO:0000313" key="10">
    <source>
        <dbReference type="Proteomes" id="UP001445335"/>
    </source>
</evidence>
<reference evidence="9 10" key="1">
    <citation type="journal article" date="2024" name="Nat. Commun.">
        <title>Phylogenomics reveals the evolutionary origins of lichenization in chlorophyte algae.</title>
        <authorList>
            <person name="Puginier C."/>
            <person name="Libourel C."/>
            <person name="Otte J."/>
            <person name="Skaloud P."/>
            <person name="Haon M."/>
            <person name="Grisel S."/>
            <person name="Petersen M."/>
            <person name="Berrin J.G."/>
            <person name="Delaux P.M."/>
            <person name="Dal Grande F."/>
            <person name="Keller J."/>
        </authorList>
    </citation>
    <scope>NUCLEOTIDE SEQUENCE [LARGE SCALE GENOMIC DNA]</scope>
    <source>
        <strain evidence="9 10">SAG 245.80</strain>
    </source>
</reference>
<sequence length="823" mass="88536">MGKRREGVVTCVRDKPAADGGMAACATIVLSDFRAERLEMSWSAAQEFLIALPGPARKRARTARAHPLEAPLPRPAAERFRPPPGAARTPAPKAWQAPPAPGNLAEASLRDTRSDSGSDGDSDWMPAAERSDADDDEAWEAEAQLRGRAKAAPKAAAAAAAARRRVAADPAPDIPRQGEALAARIAEVAAAGDQRWPPGTRLWVKLRGLCRWPVAAWAFALCRRHDTEQLLQSHRPGRLLVIFYGDHSTMWVRPEEVEADEDPGAVELDASIARALRAWGRQRRKPQLAEVVIEEAELAEAEARAEAARLQAAMQTPPDALDACDLCREDGARLSCAGCQRMLHPLCLLPPALAATDLPGSRWTCPCCGEANLVGEAEDTSAEAEEVRQERMGLTPDWLIDAACFTVFQLPRPTPECPYVKGLLDPCTNSLAAPNIPAEVLYDKQMNGLLLSNSWAGYHMLLNPDYKAAVQWRFVNRAIDEVENDSVPAVLLVCRNSTDTAYFQRLRPYPRVLLRRQNARFKDYDKTPIGFGIVVFCIAKAPCTALYERFFDGFAAAGEPNIPIDRQLMAAPAFYDLLSRLRQHAEEHQRDHWILCSTCGLWRIIAYEAMLEVRGDAEWTCAQLRPPYTSCATPQSKREAAGARYATGGAESTAADAQTLSLTMNPAAAAAASSRASFPLAGARAGRAVPEGEWQVLTAIEMARNARIAANRAYLGALLGPAVPPPGVTAALEAGRPEPAGPAYDPLVLVAARELARKAALAEAVAQADRARRGVEAGGRARAREAARLARQLAAVQAEDAAAGAALAAAEAALATLQAGGEL</sequence>
<gene>
    <name evidence="9" type="ORF">WJX81_004826</name>
</gene>
<dbReference type="PROSITE" id="PS50016">
    <property type="entry name" value="ZF_PHD_2"/>
    <property type="match status" value="1"/>
</dbReference>
<dbReference type="Gene3D" id="3.30.40.10">
    <property type="entry name" value="Zinc/RING finger domain, C3HC4 (zinc finger)"/>
    <property type="match status" value="1"/>
</dbReference>
<evidence type="ECO:0000256" key="4">
    <source>
        <dbReference type="PROSITE-ProRule" id="PRU00146"/>
    </source>
</evidence>
<dbReference type="PROSITE" id="PS01359">
    <property type="entry name" value="ZF_PHD_1"/>
    <property type="match status" value="1"/>
</dbReference>
<proteinExistence type="predicted"/>
<accession>A0AAW1RKB4</accession>
<dbReference type="Gene3D" id="2.30.30.140">
    <property type="match status" value="1"/>
</dbReference>